<reference evidence="3" key="2">
    <citation type="submission" date="2024-06" db="EMBL/GenBank/DDBJ databases">
        <title>Caproicibacterium argilliputei sp. nov, a novel caproic acid producing anaerobic bacterium isolated from pit mud.</title>
        <authorList>
            <person name="Zeng C."/>
        </authorList>
    </citation>
    <scope>NUCLEOTIDE SEQUENCE [LARGE SCALE GENOMIC DNA]</scope>
    <source>
        <strain evidence="3">ZCY20-5</strain>
    </source>
</reference>
<proteinExistence type="predicted"/>
<keyword evidence="3" id="KW-1185">Reference proteome</keyword>
<dbReference type="AlphaFoldDB" id="A0AA97DBL7"/>
<reference evidence="2 3" key="1">
    <citation type="submission" date="2024-06" db="EMBL/GenBank/DDBJ databases">
        <title>Caproicibacterium argilliputei sp. nov, a novel caproic acid producing anaerobic bacterium isolated from pit mud.</title>
        <authorList>
            <person name="Xia S."/>
        </authorList>
    </citation>
    <scope>NUCLEOTIDE SEQUENCE [LARGE SCALE GENOMIC DNA]</scope>
    <source>
        <strain evidence="2 3">ZCY20-5</strain>
    </source>
</reference>
<dbReference type="KEGG" id="carl:PXC00_02445"/>
<organism evidence="2 3">
    <name type="scientific">Caproicibacterium argilliputei</name>
    <dbReference type="NCBI Taxonomy" id="3030016"/>
    <lineage>
        <taxon>Bacteria</taxon>
        <taxon>Bacillati</taxon>
        <taxon>Bacillota</taxon>
        <taxon>Clostridia</taxon>
        <taxon>Eubacteriales</taxon>
        <taxon>Oscillospiraceae</taxon>
        <taxon>Caproicibacterium</taxon>
    </lineage>
</organism>
<evidence type="ECO:0000313" key="3">
    <source>
        <dbReference type="Proteomes" id="UP001300604"/>
    </source>
</evidence>
<name>A0AA97DBL7_9FIRM</name>
<feature type="region of interest" description="Disordered" evidence="1">
    <location>
        <begin position="1"/>
        <end position="28"/>
    </location>
</feature>
<sequence>MGGAKAERERLTVSEQPTKNLPQAGRKERVPWAKIQSAVYSSAVHAAALRNKTTEWFPKEPGRASVKACAAK</sequence>
<dbReference type="Proteomes" id="UP001300604">
    <property type="component" value="Chromosome"/>
</dbReference>
<protein>
    <submittedName>
        <fullName evidence="2">Uncharacterized protein</fullName>
    </submittedName>
</protein>
<evidence type="ECO:0000256" key="1">
    <source>
        <dbReference type="SAM" id="MobiDB-lite"/>
    </source>
</evidence>
<evidence type="ECO:0000313" key="2">
    <source>
        <dbReference type="EMBL" id="WOC32752.1"/>
    </source>
</evidence>
<reference evidence="3" key="3">
    <citation type="submission" date="2024-06" db="EMBL/GenBank/DDBJ databases">
        <authorList>
            <person name="Zeng C."/>
        </authorList>
    </citation>
    <scope>NUCLEOTIDE SEQUENCE [LARGE SCALE GENOMIC DNA]</scope>
    <source>
        <strain evidence="3">ZCY20-5</strain>
    </source>
</reference>
<accession>A0AA97DBL7</accession>
<dbReference type="RefSeq" id="WP_316935055.1">
    <property type="nucleotide sequence ID" value="NZ_CP135996.1"/>
</dbReference>
<gene>
    <name evidence="2" type="ORF">PXC00_02445</name>
</gene>
<feature type="compositionally biased region" description="Basic and acidic residues" evidence="1">
    <location>
        <begin position="1"/>
        <end position="12"/>
    </location>
</feature>
<dbReference type="EMBL" id="CP135996">
    <property type="protein sequence ID" value="WOC32752.1"/>
    <property type="molecule type" value="Genomic_DNA"/>
</dbReference>